<dbReference type="OrthoDB" id="9764268at2"/>
<dbReference type="EMBL" id="AFIJ01000020">
    <property type="protein sequence ID" value="EGL40873.1"/>
    <property type="molecule type" value="Genomic_DNA"/>
</dbReference>
<keyword evidence="7 9" id="KW-0862">Zinc</keyword>
<dbReference type="PRINTS" id="PR00932">
    <property type="entry name" value="AMINO1PTASE"/>
</dbReference>
<dbReference type="GO" id="GO:0008270">
    <property type="term" value="F:zinc ion binding"/>
    <property type="evidence" value="ECO:0007669"/>
    <property type="project" value="InterPro"/>
</dbReference>
<comment type="similarity">
    <text evidence="2 9">Belongs to the peptidase M18 family.</text>
</comment>
<evidence type="ECO:0000256" key="10">
    <source>
        <dbReference type="RuleBase" id="RU004387"/>
    </source>
</evidence>
<evidence type="ECO:0000256" key="7">
    <source>
        <dbReference type="ARBA" id="ARBA00022833"/>
    </source>
</evidence>
<keyword evidence="14" id="KW-1185">Reference proteome</keyword>
<dbReference type="RefSeq" id="WP_007390904.1">
    <property type="nucleotide sequence ID" value="NZ_ADGP01000020.1"/>
</dbReference>
<dbReference type="SUPFAM" id="SSF101821">
    <property type="entry name" value="Aminopeptidase/glucanase lid domain"/>
    <property type="match status" value="1"/>
</dbReference>
<evidence type="ECO:0000256" key="8">
    <source>
        <dbReference type="ARBA" id="ARBA00023049"/>
    </source>
</evidence>
<keyword evidence="8 9" id="KW-0482">Metalloprotease</keyword>
<accession>D3LV88</accession>
<dbReference type="Proteomes" id="UP000003242">
    <property type="component" value="Unassembled WGS sequence"/>
</dbReference>
<evidence type="ECO:0000256" key="4">
    <source>
        <dbReference type="ARBA" id="ARBA00022670"/>
    </source>
</evidence>
<keyword evidence="5 9" id="KW-0479">Metal-binding</keyword>
<evidence type="ECO:0000256" key="6">
    <source>
        <dbReference type="ARBA" id="ARBA00022801"/>
    </source>
</evidence>
<reference evidence="13" key="1">
    <citation type="submission" date="2009-12" db="EMBL/GenBank/DDBJ databases">
        <title>Sequence of Clostridiales genomosp. BVAB3 str. UPII9-5.</title>
        <authorList>
            <person name="Madupu R."/>
            <person name="Durkin A.S."/>
            <person name="Torralba M."/>
            <person name="Methe B."/>
            <person name="Sutton G.G."/>
            <person name="Strausberg R.L."/>
            <person name="Nelson K.E."/>
        </authorList>
    </citation>
    <scope>NUCLEOTIDE SEQUENCE [LARGE SCALE GENOMIC DNA]</scope>
    <source>
        <strain evidence="13">28L</strain>
    </source>
</reference>
<dbReference type="PANTHER" id="PTHR28570">
    <property type="entry name" value="ASPARTYL AMINOPEPTIDASE"/>
    <property type="match status" value="1"/>
</dbReference>
<keyword evidence="4 9" id="KW-0645">Protease</keyword>
<name>D3LV88_9FIRM</name>
<dbReference type="PANTHER" id="PTHR28570:SF3">
    <property type="entry name" value="ASPARTYL AMINOPEPTIDASE"/>
    <property type="match status" value="1"/>
</dbReference>
<keyword evidence="3 9" id="KW-0031">Aminopeptidase</keyword>
<comment type="caution">
    <text evidence="11">The sequence shown here is derived from an EMBL/GenBank/DDBJ whole genome shotgun (WGS) entry which is preliminary data.</text>
</comment>
<dbReference type="Gene3D" id="3.40.630.10">
    <property type="entry name" value="Zn peptidases"/>
    <property type="match status" value="1"/>
</dbReference>
<dbReference type="SUPFAM" id="SSF53187">
    <property type="entry name" value="Zn-dependent exopeptidases"/>
    <property type="match status" value="1"/>
</dbReference>
<dbReference type="AlphaFoldDB" id="D3LV88"/>
<evidence type="ECO:0000313" key="13">
    <source>
        <dbReference type="Proteomes" id="UP000003242"/>
    </source>
</evidence>
<dbReference type="EC" id="3.4.11.-" evidence="10"/>
<dbReference type="InterPro" id="IPR023358">
    <property type="entry name" value="Peptidase_M18_dom2"/>
</dbReference>
<evidence type="ECO:0000313" key="12">
    <source>
        <dbReference type="EMBL" id="EGL40873.1"/>
    </source>
</evidence>
<dbReference type="EMBL" id="ADGP01000020">
    <property type="protein sequence ID" value="EFD93815.1"/>
    <property type="molecule type" value="Genomic_DNA"/>
</dbReference>
<organism evidence="11 13">
    <name type="scientific">Megasphaera lornae</name>
    <dbReference type="NCBI Taxonomy" id="1000568"/>
    <lineage>
        <taxon>Bacteria</taxon>
        <taxon>Bacillati</taxon>
        <taxon>Bacillota</taxon>
        <taxon>Negativicutes</taxon>
        <taxon>Veillonellales</taxon>
        <taxon>Veillonellaceae</taxon>
        <taxon>Megasphaera</taxon>
    </lineage>
</organism>
<reference evidence="12 14" key="3">
    <citation type="submission" date="2011-04" db="EMBL/GenBank/DDBJ databases">
        <authorList>
            <person name="Harkins D.M."/>
            <person name="Madupu R."/>
            <person name="Durkin A.S."/>
            <person name="Torralba M."/>
            <person name="Methe B."/>
            <person name="Sutton G.G."/>
            <person name="Nelson K.E."/>
        </authorList>
    </citation>
    <scope>NUCLEOTIDE SEQUENCE [LARGE SCALE GENOMIC DNA]</scope>
    <source>
        <strain evidence="12 14">UPII 199-6</strain>
    </source>
</reference>
<dbReference type="eggNOG" id="COG1362">
    <property type="taxonomic scope" value="Bacteria"/>
</dbReference>
<evidence type="ECO:0000256" key="2">
    <source>
        <dbReference type="ARBA" id="ARBA00008290"/>
    </source>
</evidence>
<dbReference type="NCBIfam" id="NF002759">
    <property type="entry name" value="PRK02813.1"/>
    <property type="match status" value="1"/>
</dbReference>
<protein>
    <recommendedName>
        <fullName evidence="10">M18 family aminopeptidase</fullName>
        <ecNumber evidence="10">3.4.11.-</ecNumber>
    </recommendedName>
</protein>
<comment type="cofactor">
    <cofactor evidence="1 10">
        <name>Zn(2+)</name>
        <dbReference type="ChEBI" id="CHEBI:29105"/>
    </cofactor>
</comment>
<dbReference type="InterPro" id="IPR001948">
    <property type="entry name" value="Peptidase_M18"/>
</dbReference>
<evidence type="ECO:0000256" key="5">
    <source>
        <dbReference type="ARBA" id="ARBA00022723"/>
    </source>
</evidence>
<dbReference type="GO" id="GO:0006508">
    <property type="term" value="P:proteolysis"/>
    <property type="evidence" value="ECO:0007669"/>
    <property type="project" value="UniProtKB-KW"/>
</dbReference>
<dbReference type="GO" id="GO:0005737">
    <property type="term" value="C:cytoplasm"/>
    <property type="evidence" value="ECO:0007669"/>
    <property type="project" value="UniProtKB-ARBA"/>
</dbReference>
<evidence type="ECO:0000256" key="3">
    <source>
        <dbReference type="ARBA" id="ARBA00022438"/>
    </source>
</evidence>
<dbReference type="GO" id="GO:0008237">
    <property type="term" value="F:metallopeptidase activity"/>
    <property type="evidence" value="ECO:0007669"/>
    <property type="project" value="UniProtKB-KW"/>
</dbReference>
<evidence type="ECO:0000256" key="9">
    <source>
        <dbReference type="RuleBase" id="RU004386"/>
    </source>
</evidence>
<dbReference type="STRING" id="699218.HMPREF0889_0207"/>
<gene>
    <name evidence="11" type="ORF">HMPREF0889_0207</name>
    <name evidence="12" type="ORF">HMPREF1039_1098</name>
</gene>
<dbReference type="GO" id="GO:0004177">
    <property type="term" value="F:aminopeptidase activity"/>
    <property type="evidence" value="ECO:0007669"/>
    <property type="project" value="UniProtKB-KW"/>
</dbReference>
<proteinExistence type="inferred from homology"/>
<sequence>MNEIATGLLSFIHTSTSPFHTVRTGAAMLAAAGFCELSLHEPWTLTRGGAYYIRFFDSTLLAFTLGDHPRDHLRIAAAHTDFPALRIKPQATLHTPDYDTLNVEIYGGLMRESWLDRPLSFAGKVVLQGEQVFTPQVQLIDYKKPVFIIPRLAIHLNRKVNDGLPLNPQKDMLPLLSLSDEKPSSFTDFLAAYMQIEPSRLLAYDLTVYPCEEGCLLGMHQELLSAPRLDNLTSAYACLMGMIDSHPADGLNMIALFDNEEVGSRTKQGAASQALPRILHSIYRTLQYTEEEYRCDMADAFLLSVDVAHALHPNIPEKCDPSHRPVMGNGPALKTACSQAYVGDAEALGMIKGLCRKYQIPHQHFVNRNDVPGGSTLGSILSAGLSVRGLDVGIPILAMHSARETMGIADQERLQQLLTCYFQDRNQ</sequence>
<evidence type="ECO:0000256" key="1">
    <source>
        <dbReference type="ARBA" id="ARBA00001947"/>
    </source>
</evidence>
<dbReference type="Pfam" id="PF02127">
    <property type="entry name" value="Peptidase_M18"/>
    <property type="match status" value="1"/>
</dbReference>
<dbReference type="Gene3D" id="2.30.250.10">
    <property type="entry name" value="Aminopeptidase i, Domain 2"/>
    <property type="match status" value="1"/>
</dbReference>
<keyword evidence="6 9" id="KW-0378">Hydrolase</keyword>
<dbReference type="Proteomes" id="UP000004018">
    <property type="component" value="Unassembled WGS sequence"/>
</dbReference>
<reference evidence="11" key="2">
    <citation type="submission" date="2009-12" db="EMBL/GenBank/DDBJ databases">
        <authorList>
            <person name="Madupu R."/>
            <person name="Durkin A.S."/>
            <person name="Torralba M."/>
            <person name="Methe B."/>
            <person name="Sutton G.G."/>
            <person name="Strausberg R.L."/>
            <person name="Nelson K.E."/>
        </authorList>
    </citation>
    <scope>NUCLEOTIDE SEQUENCE</scope>
    <source>
        <strain evidence="11">28L</strain>
    </source>
</reference>
<evidence type="ECO:0000313" key="11">
    <source>
        <dbReference type="EMBL" id="EFD93815.1"/>
    </source>
</evidence>
<evidence type="ECO:0000313" key="14">
    <source>
        <dbReference type="Proteomes" id="UP000004018"/>
    </source>
</evidence>